<sequence>MVQGNIETHKMVVDLGVDLIRKENRIPANMVLDDCVVREGIDKSGKGSLTSKDGNTIDTMSQIQGRAGGLALFWKEGVQLLDVHSTKWYIAAMVVDKELNDHWWLVGIYASTEERVRVQQWETIKEKKREWGEKWIIVGDYNDICSNGEKWGGKERSEGSFREFNSFISGNELVDIGYKGVPWTWSNTWEGEGEIKERLDRCLGSVGWVQVYENTTVEHIEKEASDHCLLMRWAKDEESVAVIQRAWGLEQHGSRMFRVVRRIKECRVALIEWHKANKGNTKAKIEELKEQLRVARERSELDKKGAIANLKLQLNKAYKDEELYWSQKSRSRWLKEGDKNTAYFHLSVMANRKRNNISIL</sequence>
<dbReference type="RefSeq" id="XP_071914124.1">
    <property type="nucleotide sequence ID" value="XM_072058023.1"/>
</dbReference>
<keyword evidence="2" id="KW-1185">Reference proteome</keyword>
<evidence type="ECO:0000313" key="3">
    <source>
        <dbReference type="RefSeq" id="XP_071914124.1"/>
    </source>
</evidence>
<name>A0ABM4V3N7_COFAR</name>
<dbReference type="Proteomes" id="UP001652660">
    <property type="component" value="Chromosome 7c"/>
</dbReference>
<proteinExistence type="predicted"/>
<dbReference type="InterPro" id="IPR036691">
    <property type="entry name" value="Endo/exonu/phosph_ase_sf"/>
</dbReference>
<keyword evidence="1" id="KW-0175">Coiled coil</keyword>
<feature type="coiled-coil region" evidence="1">
    <location>
        <begin position="271"/>
        <end position="302"/>
    </location>
</feature>
<accession>A0ABM4V3N7</accession>
<dbReference type="PANTHER" id="PTHR33710">
    <property type="entry name" value="BNAC02G09200D PROTEIN"/>
    <property type="match status" value="1"/>
</dbReference>
<evidence type="ECO:0008006" key="4">
    <source>
        <dbReference type="Google" id="ProtNLM"/>
    </source>
</evidence>
<protein>
    <recommendedName>
        <fullName evidence="4">Endonuclease/exonuclease/phosphatase domain-containing protein</fullName>
    </recommendedName>
</protein>
<evidence type="ECO:0000313" key="2">
    <source>
        <dbReference type="Proteomes" id="UP001652660"/>
    </source>
</evidence>
<dbReference type="PANTHER" id="PTHR33710:SF62">
    <property type="entry name" value="DUF4283 DOMAIN PROTEIN"/>
    <property type="match status" value="1"/>
</dbReference>
<dbReference type="Gene3D" id="3.60.10.10">
    <property type="entry name" value="Endonuclease/exonuclease/phosphatase"/>
    <property type="match status" value="1"/>
</dbReference>
<dbReference type="SUPFAM" id="SSF56219">
    <property type="entry name" value="DNase I-like"/>
    <property type="match status" value="1"/>
</dbReference>
<reference evidence="3" key="1">
    <citation type="submission" date="2025-08" db="UniProtKB">
        <authorList>
            <consortium name="RefSeq"/>
        </authorList>
    </citation>
    <scope>IDENTIFICATION</scope>
    <source>
        <tissue evidence="3">Leaves</tissue>
    </source>
</reference>
<dbReference type="GeneID" id="140010705"/>
<evidence type="ECO:0000256" key="1">
    <source>
        <dbReference type="SAM" id="Coils"/>
    </source>
</evidence>
<gene>
    <name evidence="3" type="primary">LOC140010705</name>
</gene>
<organism evidence="2 3">
    <name type="scientific">Coffea arabica</name>
    <name type="common">Arabian coffee</name>
    <dbReference type="NCBI Taxonomy" id="13443"/>
    <lineage>
        <taxon>Eukaryota</taxon>
        <taxon>Viridiplantae</taxon>
        <taxon>Streptophyta</taxon>
        <taxon>Embryophyta</taxon>
        <taxon>Tracheophyta</taxon>
        <taxon>Spermatophyta</taxon>
        <taxon>Magnoliopsida</taxon>
        <taxon>eudicotyledons</taxon>
        <taxon>Gunneridae</taxon>
        <taxon>Pentapetalae</taxon>
        <taxon>asterids</taxon>
        <taxon>lamiids</taxon>
        <taxon>Gentianales</taxon>
        <taxon>Rubiaceae</taxon>
        <taxon>Ixoroideae</taxon>
        <taxon>Gardenieae complex</taxon>
        <taxon>Bertiereae - Coffeeae clade</taxon>
        <taxon>Coffeeae</taxon>
        <taxon>Coffea</taxon>
    </lineage>
</organism>